<dbReference type="Proteomes" id="UP000652761">
    <property type="component" value="Unassembled WGS sequence"/>
</dbReference>
<dbReference type="PANTHER" id="PTHR45669:SF26">
    <property type="entry name" value="GLUTAREDOXIN DOMAIN-CONTAINING PROTEIN"/>
    <property type="match status" value="1"/>
</dbReference>
<dbReference type="PANTHER" id="PTHR45669">
    <property type="entry name" value="GLUTAREDOXIN DOMAIN-CONTAINING CYSTEINE-RICH PROTEIN CG12206-RELATED"/>
    <property type="match status" value="1"/>
</dbReference>
<dbReference type="Gene3D" id="3.40.30.10">
    <property type="entry name" value="Glutaredoxin"/>
    <property type="match status" value="1"/>
</dbReference>
<accession>A0A843XMD2</accession>
<dbReference type="InterPro" id="IPR036249">
    <property type="entry name" value="Thioredoxin-like_sf"/>
</dbReference>
<dbReference type="PROSITE" id="PS51354">
    <property type="entry name" value="GLUTAREDOXIN_2"/>
    <property type="match status" value="1"/>
</dbReference>
<evidence type="ECO:0000313" key="3">
    <source>
        <dbReference type="Proteomes" id="UP000652761"/>
    </source>
</evidence>
<gene>
    <name evidence="2" type="ORF">Taro_053364</name>
</gene>
<evidence type="ECO:0000259" key="1">
    <source>
        <dbReference type="Pfam" id="PF00462"/>
    </source>
</evidence>
<dbReference type="EMBL" id="NMUH01009733">
    <property type="protein sequence ID" value="MQM20343.1"/>
    <property type="molecule type" value="Genomic_DNA"/>
</dbReference>
<comment type="caution">
    <text evidence="2">The sequence shown here is derived from an EMBL/GenBank/DDBJ whole genome shotgun (WGS) entry which is preliminary data.</text>
</comment>
<evidence type="ECO:0000313" key="2">
    <source>
        <dbReference type="EMBL" id="MQM20343.1"/>
    </source>
</evidence>
<dbReference type="CDD" id="cd03031">
    <property type="entry name" value="GRX_GRX_like"/>
    <property type="match status" value="1"/>
</dbReference>
<reference evidence="2" key="1">
    <citation type="submission" date="2017-07" db="EMBL/GenBank/DDBJ databases">
        <title>Taro Niue Genome Assembly and Annotation.</title>
        <authorList>
            <person name="Atibalentja N."/>
            <person name="Keating K."/>
            <person name="Fields C.J."/>
        </authorList>
    </citation>
    <scope>NUCLEOTIDE SEQUENCE</scope>
    <source>
        <strain evidence="2">Niue_2</strain>
        <tissue evidence="2">Leaf</tissue>
    </source>
</reference>
<dbReference type="SUPFAM" id="SSF52833">
    <property type="entry name" value="Thioredoxin-like"/>
    <property type="match status" value="1"/>
</dbReference>
<protein>
    <recommendedName>
        <fullName evidence="1">Glutaredoxin domain-containing protein</fullName>
    </recommendedName>
</protein>
<sequence length="231" mass="25118">MWLPCCGTLDGSAAVLTSPQRQNPTFAFSASSFKGLKSLLLDEVAGAASPGHGKMPVFHRPRPAASALHPWRPVLPTAPGDKRVVLYFTSLSVVRRTFEDCRAVRSILRGLRVAVDERDLSMDKGFLDELRGILGRRRLPLPRVFIAGRYVGGADEIRQLIETGELKRYVEGVPPAEPGVCGVCGGFRFVLCEGCSGSRKCHNEKGGFRSCALCNENGLARCRVCCCPDLI</sequence>
<keyword evidence="3" id="KW-1185">Reference proteome</keyword>
<dbReference type="Pfam" id="PF23733">
    <property type="entry name" value="GRXCR1-2_C"/>
    <property type="match status" value="1"/>
</dbReference>
<proteinExistence type="predicted"/>
<organism evidence="2 3">
    <name type="scientific">Colocasia esculenta</name>
    <name type="common">Wild taro</name>
    <name type="synonym">Arum esculentum</name>
    <dbReference type="NCBI Taxonomy" id="4460"/>
    <lineage>
        <taxon>Eukaryota</taxon>
        <taxon>Viridiplantae</taxon>
        <taxon>Streptophyta</taxon>
        <taxon>Embryophyta</taxon>
        <taxon>Tracheophyta</taxon>
        <taxon>Spermatophyta</taxon>
        <taxon>Magnoliopsida</taxon>
        <taxon>Liliopsida</taxon>
        <taxon>Araceae</taxon>
        <taxon>Aroideae</taxon>
        <taxon>Colocasieae</taxon>
        <taxon>Colocasia</taxon>
    </lineage>
</organism>
<dbReference type="AlphaFoldDB" id="A0A843XMD2"/>
<dbReference type="Pfam" id="PF00462">
    <property type="entry name" value="Glutaredoxin"/>
    <property type="match status" value="1"/>
</dbReference>
<dbReference type="OrthoDB" id="423313at2759"/>
<feature type="domain" description="Glutaredoxin" evidence="1">
    <location>
        <begin position="85"/>
        <end position="151"/>
    </location>
</feature>
<name>A0A843XMD2_COLES</name>
<dbReference type="InterPro" id="IPR002109">
    <property type="entry name" value="Glutaredoxin"/>
</dbReference>